<name>A0ABU4QPI4_9ENTR</name>
<accession>A0ABU4QPI4</accession>
<keyword evidence="2" id="KW-1185">Reference proteome</keyword>
<gene>
    <name evidence="1" type="ORF">SIK69_13540</name>
</gene>
<organism evidence="1 2">
    <name type="scientific">Scandinavium lactucae</name>
    <dbReference type="NCBI Taxonomy" id="3095028"/>
    <lineage>
        <taxon>Bacteria</taxon>
        <taxon>Pseudomonadati</taxon>
        <taxon>Pseudomonadota</taxon>
        <taxon>Gammaproteobacteria</taxon>
        <taxon>Enterobacterales</taxon>
        <taxon>Enterobacteriaceae</taxon>
        <taxon>Scandinavium</taxon>
    </lineage>
</organism>
<dbReference type="RefSeq" id="WP_319786297.1">
    <property type="nucleotide sequence ID" value="NZ_JAWXRD010000031.1"/>
</dbReference>
<dbReference type="EMBL" id="JAWXRD010000031">
    <property type="protein sequence ID" value="MDX6041210.1"/>
    <property type="molecule type" value="Genomic_DNA"/>
</dbReference>
<reference evidence="1 2" key="1">
    <citation type="submission" date="2023-11" db="EMBL/GenBank/DDBJ databases">
        <title>Scandinavium wanjuensis sp. nov., isolated from lettuce South Korea.</title>
        <authorList>
            <person name="Park J."/>
            <person name="Park S."/>
            <person name="Oh K.K."/>
            <person name="Cho G.S."/>
            <person name="Franz C.M.A.P."/>
        </authorList>
    </citation>
    <scope>NUCLEOTIDE SEQUENCE [LARGE SCALE GENOMIC DNA]</scope>
    <source>
        <strain evidence="1 2">V105_6</strain>
    </source>
</reference>
<dbReference type="Proteomes" id="UP001275664">
    <property type="component" value="Unassembled WGS sequence"/>
</dbReference>
<evidence type="ECO:0000313" key="2">
    <source>
        <dbReference type="Proteomes" id="UP001275664"/>
    </source>
</evidence>
<proteinExistence type="predicted"/>
<protein>
    <submittedName>
        <fullName evidence="1">Uncharacterized protein</fullName>
    </submittedName>
</protein>
<sequence>MKKYTEHAPYGVTATAMKPFTSTVIVSHVQILRKKTTLFTRWVNVWLRRWGGRSACLACPFLMMKRGPGMMWLPR</sequence>
<comment type="caution">
    <text evidence="1">The sequence shown here is derived from an EMBL/GenBank/DDBJ whole genome shotgun (WGS) entry which is preliminary data.</text>
</comment>
<evidence type="ECO:0000313" key="1">
    <source>
        <dbReference type="EMBL" id="MDX6041210.1"/>
    </source>
</evidence>